<dbReference type="RefSeq" id="WP_119436217.1">
    <property type="nucleotide sequence ID" value="NZ_QWGR01000001.1"/>
</dbReference>
<sequence length="109" mass="12805">MKKCPNCSADVEEVFELCWNCNYSFSEQKVIEIKDYTIQEGNREVNCLRCDIPLIFSGRYDFHEGARLGAWGNLFELFVNSERFDLYMCPKCGKVEFFIPLNDSEYKKS</sequence>
<organism evidence="1 2">
    <name type="scientific">Maribellus luteus</name>
    <dbReference type="NCBI Taxonomy" id="2305463"/>
    <lineage>
        <taxon>Bacteria</taxon>
        <taxon>Pseudomonadati</taxon>
        <taxon>Bacteroidota</taxon>
        <taxon>Bacteroidia</taxon>
        <taxon>Marinilabiliales</taxon>
        <taxon>Prolixibacteraceae</taxon>
        <taxon>Maribellus</taxon>
    </lineage>
</organism>
<dbReference type="Proteomes" id="UP000265926">
    <property type="component" value="Unassembled WGS sequence"/>
</dbReference>
<evidence type="ECO:0000313" key="2">
    <source>
        <dbReference type="Proteomes" id="UP000265926"/>
    </source>
</evidence>
<dbReference type="EMBL" id="QWGR01000001">
    <property type="protein sequence ID" value="RIJ50749.1"/>
    <property type="molecule type" value="Genomic_DNA"/>
</dbReference>
<name>A0A399T6G0_9BACT</name>
<protein>
    <submittedName>
        <fullName evidence="1">Uncharacterized protein</fullName>
    </submittedName>
</protein>
<evidence type="ECO:0000313" key="1">
    <source>
        <dbReference type="EMBL" id="RIJ50749.1"/>
    </source>
</evidence>
<keyword evidence="2" id="KW-1185">Reference proteome</keyword>
<dbReference type="OrthoDB" id="6293663at2"/>
<gene>
    <name evidence="1" type="ORF">D1614_02135</name>
</gene>
<reference evidence="1 2" key="1">
    <citation type="submission" date="2018-08" db="EMBL/GenBank/DDBJ databases">
        <title>Pallidiluteibacterium maritimus gen. nov., sp. nov., isolated from coastal sediment.</title>
        <authorList>
            <person name="Zhou L.Y."/>
        </authorList>
    </citation>
    <scope>NUCLEOTIDE SEQUENCE [LARGE SCALE GENOMIC DNA]</scope>
    <source>
        <strain evidence="1 2">XSD2</strain>
    </source>
</reference>
<comment type="caution">
    <text evidence="1">The sequence shown here is derived from an EMBL/GenBank/DDBJ whole genome shotgun (WGS) entry which is preliminary data.</text>
</comment>
<accession>A0A399T6G0</accession>
<dbReference type="AlphaFoldDB" id="A0A399T6G0"/>
<proteinExistence type="predicted"/>